<evidence type="ECO:0000259" key="2">
    <source>
        <dbReference type="Pfam" id="PF04069"/>
    </source>
</evidence>
<dbReference type="GO" id="GO:0022857">
    <property type="term" value="F:transmembrane transporter activity"/>
    <property type="evidence" value="ECO:0007669"/>
    <property type="project" value="InterPro"/>
</dbReference>
<sequence>MPICFRVRAPDPGVLIIMKSLRTAVLALALSAATAFPAMAEPVKIGSKNFTEQFIVAEIYAQALEKAGVEVEKRLNLGATQIAHTALTSGEIDLYPEYTGTALAAVVKGELTSDADQIYTAVKKFYEENLDLTLLEPTAINNGYAIILLPEKAEEYKLKTLTDLGPASKDLTFGAEGTFGERKDGLPGLERVYGIKFKEFVQFAKLGIRYSALTSEQIDVSFGFSTDWQIEDSKLAVLEDDKGLFPPYYLVPVVRQDALEANPKIAETLNKIAPLLTNEKMRAMNAAVERDRKEPAEVAAEFLQSEGL</sequence>
<accession>A0A8J7UHW3</accession>
<dbReference type="InterPro" id="IPR007210">
    <property type="entry name" value="ABC_Gly_betaine_transp_sub-bd"/>
</dbReference>
<keyword evidence="4" id="KW-1185">Reference proteome</keyword>
<organism evidence="3 4">
    <name type="scientific">Tianweitania sediminis</name>
    <dbReference type="NCBI Taxonomy" id="1502156"/>
    <lineage>
        <taxon>Bacteria</taxon>
        <taxon>Pseudomonadati</taxon>
        <taxon>Pseudomonadota</taxon>
        <taxon>Alphaproteobacteria</taxon>
        <taxon>Hyphomicrobiales</taxon>
        <taxon>Phyllobacteriaceae</taxon>
        <taxon>Tianweitania</taxon>
    </lineage>
</organism>
<dbReference type="SUPFAM" id="SSF53850">
    <property type="entry name" value="Periplasmic binding protein-like II"/>
    <property type="match status" value="1"/>
</dbReference>
<proteinExistence type="predicted"/>
<feature type="chain" id="PRO_5035177908" evidence="1">
    <location>
        <begin position="41"/>
        <end position="308"/>
    </location>
</feature>
<dbReference type="Pfam" id="PF04069">
    <property type="entry name" value="OpuAC"/>
    <property type="match status" value="1"/>
</dbReference>
<dbReference type="GO" id="GO:0043190">
    <property type="term" value="C:ATP-binding cassette (ABC) transporter complex"/>
    <property type="evidence" value="ECO:0007669"/>
    <property type="project" value="InterPro"/>
</dbReference>
<feature type="signal peptide" evidence="1">
    <location>
        <begin position="1"/>
        <end position="40"/>
    </location>
</feature>
<evidence type="ECO:0000313" key="4">
    <source>
        <dbReference type="Proteomes" id="UP000666240"/>
    </source>
</evidence>
<reference evidence="3" key="1">
    <citation type="submission" date="2021-03" db="EMBL/GenBank/DDBJ databases">
        <title>Genome sequencing and assembly of Tianweitania sediminis.</title>
        <authorList>
            <person name="Chhetri G."/>
        </authorList>
    </citation>
    <scope>NUCLEOTIDE SEQUENCE</scope>
    <source>
        <strain evidence="3">Z8</strain>
    </source>
</reference>
<name>A0A8J7UHW3_9HYPH</name>
<dbReference type="AlphaFoldDB" id="A0A8J7UHW3"/>
<gene>
    <name evidence="3" type="ORF">J5Y06_00510</name>
</gene>
<dbReference type="Proteomes" id="UP000666240">
    <property type="component" value="Unassembled WGS sequence"/>
</dbReference>
<protein>
    <submittedName>
        <fullName evidence="3">ABC transporter</fullName>
    </submittedName>
</protein>
<evidence type="ECO:0000256" key="1">
    <source>
        <dbReference type="SAM" id="SignalP"/>
    </source>
</evidence>
<keyword evidence="1" id="KW-0732">Signal</keyword>
<feature type="domain" description="ABC-type glycine betaine transport system substrate-binding" evidence="2">
    <location>
        <begin position="42"/>
        <end position="304"/>
    </location>
</feature>
<evidence type="ECO:0000313" key="3">
    <source>
        <dbReference type="EMBL" id="MBP0437130.1"/>
    </source>
</evidence>
<dbReference type="Gene3D" id="3.40.190.120">
    <property type="entry name" value="Osmoprotection protein (prox), domain 2"/>
    <property type="match status" value="1"/>
</dbReference>
<dbReference type="Gene3D" id="3.40.190.10">
    <property type="entry name" value="Periplasmic binding protein-like II"/>
    <property type="match status" value="1"/>
</dbReference>
<dbReference type="EMBL" id="JAGIYY010000001">
    <property type="protein sequence ID" value="MBP0437130.1"/>
    <property type="molecule type" value="Genomic_DNA"/>
</dbReference>
<comment type="caution">
    <text evidence="3">The sequence shown here is derived from an EMBL/GenBank/DDBJ whole genome shotgun (WGS) entry which is preliminary data.</text>
</comment>